<gene>
    <name evidence="1" type="ORF">SAMN05421858_4903</name>
</gene>
<dbReference type="RefSeq" id="WP_076433424.1">
    <property type="nucleotide sequence ID" value="NZ_FTNO01000008.1"/>
</dbReference>
<reference evidence="2" key="1">
    <citation type="submission" date="2017-01" db="EMBL/GenBank/DDBJ databases">
        <authorList>
            <person name="Varghese N."/>
            <person name="Submissions S."/>
        </authorList>
    </citation>
    <scope>NUCLEOTIDE SEQUENCE [LARGE SCALE GENOMIC DNA]</scope>
    <source>
        <strain evidence="2">CGMCC 1.7737</strain>
    </source>
</reference>
<dbReference type="SUPFAM" id="SSF46785">
    <property type="entry name" value="Winged helix' DNA-binding domain"/>
    <property type="match status" value="1"/>
</dbReference>
<accession>A0A1N7FB35</accession>
<keyword evidence="2" id="KW-1185">Reference proteome</keyword>
<evidence type="ECO:0000313" key="2">
    <source>
        <dbReference type="Proteomes" id="UP000186914"/>
    </source>
</evidence>
<dbReference type="Proteomes" id="UP000186914">
    <property type="component" value="Unassembled WGS sequence"/>
</dbReference>
<sequence>MIDKVEEEVEMLNRHLEVFQRVDDSEPIGIVKMSDELGYAHHEIRYSLRLLEEENLIDPTQEGAITTDETGPFIETLDEQIDDVTTRLSAMNMSD</sequence>
<evidence type="ECO:0000313" key="1">
    <source>
        <dbReference type="EMBL" id="SIR97598.1"/>
    </source>
</evidence>
<protein>
    <submittedName>
        <fullName evidence="1">Predicted transcriptional regulator</fullName>
    </submittedName>
</protein>
<dbReference type="AlphaFoldDB" id="A0A1N7FB35"/>
<dbReference type="EMBL" id="FTNO01000008">
    <property type="protein sequence ID" value="SIR97598.1"/>
    <property type="molecule type" value="Genomic_DNA"/>
</dbReference>
<organism evidence="1 2">
    <name type="scientific">Haladaptatus litoreus</name>
    <dbReference type="NCBI Taxonomy" id="553468"/>
    <lineage>
        <taxon>Archaea</taxon>
        <taxon>Methanobacteriati</taxon>
        <taxon>Methanobacteriota</taxon>
        <taxon>Stenosarchaea group</taxon>
        <taxon>Halobacteria</taxon>
        <taxon>Halobacteriales</taxon>
        <taxon>Haladaptataceae</taxon>
        <taxon>Haladaptatus</taxon>
    </lineage>
</organism>
<name>A0A1N7FB35_9EURY</name>
<proteinExistence type="predicted"/>
<dbReference type="OrthoDB" id="229881at2157"/>
<dbReference type="InterPro" id="IPR036390">
    <property type="entry name" value="WH_DNA-bd_sf"/>
</dbReference>